<dbReference type="EMBL" id="PDDY01000004">
    <property type="protein sequence ID" value="PEH36563.1"/>
    <property type="molecule type" value="Genomic_DNA"/>
</dbReference>
<proteinExistence type="predicted"/>
<reference evidence="3" key="1">
    <citation type="submission" date="2017-09" db="EMBL/GenBank/DDBJ databases">
        <title>FDA dAtabase for Regulatory Grade micrObial Sequences (FDA-ARGOS): Supporting development and validation of Infectious Disease Dx tests.</title>
        <authorList>
            <person name="Minogue T."/>
            <person name="Wolcott M."/>
            <person name="Wasieloski L."/>
            <person name="Aguilar W."/>
            <person name="Moore D."/>
            <person name="Tallon L."/>
            <person name="Sadzewicz L."/>
            <person name="Ott S."/>
            <person name="Zhao X."/>
            <person name="Nagaraj S."/>
            <person name="Vavikolanu K."/>
            <person name="Aluvathingal J."/>
            <person name="Nadendla S."/>
            <person name="Sichtig H."/>
        </authorList>
    </citation>
    <scope>NUCLEOTIDE SEQUENCE [LARGE SCALE GENOMIC DNA]</scope>
    <source>
        <strain evidence="3">FDAARGOS_390</strain>
    </source>
</reference>
<comment type="caution">
    <text evidence="2">The sequence shown here is derived from an EMBL/GenBank/DDBJ whole genome shotgun (WGS) entry which is preliminary data.</text>
</comment>
<organism evidence="2 3">
    <name type="scientific">Burkholderia gladioli</name>
    <name type="common">Pseudomonas marginata</name>
    <name type="synonym">Phytomonas marginata</name>
    <dbReference type="NCBI Taxonomy" id="28095"/>
    <lineage>
        <taxon>Bacteria</taxon>
        <taxon>Pseudomonadati</taxon>
        <taxon>Pseudomonadota</taxon>
        <taxon>Betaproteobacteria</taxon>
        <taxon>Burkholderiales</taxon>
        <taxon>Burkholderiaceae</taxon>
        <taxon>Burkholderia</taxon>
    </lineage>
</organism>
<protein>
    <submittedName>
        <fullName evidence="2">Anti-sigma factor</fullName>
    </submittedName>
</protein>
<evidence type="ECO:0000313" key="2">
    <source>
        <dbReference type="EMBL" id="PEH36563.1"/>
    </source>
</evidence>
<evidence type="ECO:0000313" key="3">
    <source>
        <dbReference type="Proteomes" id="UP000220629"/>
    </source>
</evidence>
<keyword evidence="1" id="KW-1133">Transmembrane helix</keyword>
<name>A0A2A7RZB2_BURGA</name>
<accession>A0A2A7RZB2</accession>
<keyword evidence="1" id="KW-0472">Membrane</keyword>
<gene>
    <name evidence="2" type="ORF">CRM94_18180</name>
</gene>
<feature type="transmembrane region" description="Helical" evidence="1">
    <location>
        <begin position="83"/>
        <end position="103"/>
    </location>
</feature>
<dbReference type="InterPro" id="IPR041916">
    <property type="entry name" value="Anti_sigma_zinc_sf"/>
</dbReference>
<dbReference type="Proteomes" id="UP000220629">
    <property type="component" value="Unassembled WGS sequence"/>
</dbReference>
<dbReference type="RefSeq" id="WP_096749984.1">
    <property type="nucleotide sequence ID" value="NZ_CADEPO010000001.1"/>
</dbReference>
<dbReference type="Gene3D" id="1.10.10.1320">
    <property type="entry name" value="Anti-sigma factor, zinc-finger domain"/>
    <property type="match status" value="1"/>
</dbReference>
<sequence>MNIPPDDHDLHAYVDGRLDANERAAVERWLASHPERAEQVRQWRRDAQALRAAIDGLALPPASRELDPALLRDRRQARLRGRLAVAAGLVLSVALGGGGGWMARGWQLEGGPDATLAAVAAPIRPMGDALAAYRMVVANRGATFDLATHRPEELQAWLERSVGSTIRLPDLARAGFTPVGGRLFATEDGPSAMVLYQDGQGHAVSFYVRPPGGQRQLLKNGTRRDGALLAQYGSQQGYNYALVAPTDGVNGAALTTALETVRG</sequence>
<keyword evidence="1" id="KW-0812">Transmembrane</keyword>
<evidence type="ECO:0000256" key="1">
    <source>
        <dbReference type="SAM" id="Phobius"/>
    </source>
</evidence>
<dbReference type="AlphaFoldDB" id="A0A2A7RZB2"/>